<proteinExistence type="predicted"/>
<keyword evidence="1" id="KW-1185">Reference proteome</keyword>
<protein>
    <submittedName>
        <fullName evidence="2">Uncharacterized protein</fullName>
    </submittedName>
</protein>
<accession>A0A0K0F798</accession>
<evidence type="ECO:0000313" key="1">
    <source>
        <dbReference type="Proteomes" id="UP000035680"/>
    </source>
</evidence>
<sequence>MDNFPPPGIQIPSFTSNNSSMYDVDSENTAPMNQSLVGISKPYTNNNMSLSASNDVVLNVQNQKQYYDFVEGRKSLLTKLLNTPVPKSKFDVAFDRLDVQINDLLGRLIIFSINCTFKEYKSVVEINNLLKHKIAQLIVDAFNDKKKFDSSLGDNMELQRFIDFINENFQCTESQLISFIGTDFMKFFRSQIGSQYFSVAWNGMKKNYVVSVTKATPNIPLDMPSSITGFTSSTDRNEEPRNQRFYDEPIRGPGNANCQTFCAANYRFSSQLAVSYSGISNVLVPIYNPLNQPKPTYNMDELDLSARVVMGKIMIYFCYYLALPRREIYTSYFKENMTLFSGYDFNKDWYKLLFGKTTMGKMFSEIFYNEITCQSGSTGGAAIFCFISEEVLWERIEENVLIYNGFGIQEIDLNKLKAVKVQRSRFLFDAKNWIPMGSNAISLFGFNARGIYLS</sequence>
<reference evidence="2" key="2">
    <citation type="submission" date="2015-08" db="UniProtKB">
        <authorList>
            <consortium name="WormBaseParasite"/>
        </authorList>
    </citation>
    <scope>IDENTIFICATION</scope>
</reference>
<dbReference type="WBParaSite" id="SVE_0469400.1">
    <property type="protein sequence ID" value="SVE_0469400.1"/>
    <property type="gene ID" value="SVE_0469400"/>
</dbReference>
<evidence type="ECO:0000313" key="2">
    <source>
        <dbReference type="WBParaSite" id="SVE_0469400.1"/>
    </source>
</evidence>
<dbReference type="AlphaFoldDB" id="A0A0K0F798"/>
<dbReference type="Proteomes" id="UP000035680">
    <property type="component" value="Unassembled WGS sequence"/>
</dbReference>
<reference evidence="1" key="1">
    <citation type="submission" date="2014-07" db="EMBL/GenBank/DDBJ databases">
        <authorList>
            <person name="Martin A.A"/>
            <person name="De Silva N."/>
        </authorList>
    </citation>
    <scope>NUCLEOTIDE SEQUENCE</scope>
</reference>
<organism evidence="1 2">
    <name type="scientific">Strongyloides venezuelensis</name>
    <name type="common">Threadworm</name>
    <dbReference type="NCBI Taxonomy" id="75913"/>
    <lineage>
        <taxon>Eukaryota</taxon>
        <taxon>Metazoa</taxon>
        <taxon>Ecdysozoa</taxon>
        <taxon>Nematoda</taxon>
        <taxon>Chromadorea</taxon>
        <taxon>Rhabditida</taxon>
        <taxon>Tylenchina</taxon>
        <taxon>Panagrolaimomorpha</taxon>
        <taxon>Strongyloidoidea</taxon>
        <taxon>Strongyloididae</taxon>
        <taxon>Strongyloides</taxon>
    </lineage>
</organism>
<name>A0A0K0F798_STRVS</name>